<evidence type="ECO:0000313" key="1">
    <source>
        <dbReference type="EMBL" id="QDV87761.1"/>
    </source>
</evidence>
<dbReference type="EMBL" id="CP036432">
    <property type="protein sequence ID" value="QDV87761.1"/>
    <property type="molecule type" value="Genomic_DNA"/>
</dbReference>
<dbReference type="Proteomes" id="UP000318081">
    <property type="component" value="Chromosome"/>
</dbReference>
<sequence>MPCEHLRELFALCEKHDLHIASQDAIKVVCRQCHEQEVCPSSLTDGEQVIELPRRVQDAAVDEAIGPTDDASPSAT</sequence>
<proteinExistence type="predicted"/>
<accession>A0ABX5Y150</accession>
<keyword evidence="2" id="KW-1185">Reference proteome</keyword>
<evidence type="ECO:0000313" key="2">
    <source>
        <dbReference type="Proteomes" id="UP000318081"/>
    </source>
</evidence>
<organism evidence="1 2">
    <name type="scientific">Stieleria magnilauensis</name>
    <dbReference type="NCBI Taxonomy" id="2527963"/>
    <lineage>
        <taxon>Bacteria</taxon>
        <taxon>Pseudomonadati</taxon>
        <taxon>Planctomycetota</taxon>
        <taxon>Planctomycetia</taxon>
        <taxon>Pirellulales</taxon>
        <taxon>Pirellulaceae</taxon>
        <taxon>Stieleria</taxon>
    </lineage>
</organism>
<gene>
    <name evidence="1" type="ORF">TBK1r_67930</name>
</gene>
<name>A0ABX5Y150_9BACT</name>
<reference evidence="1 2" key="1">
    <citation type="submission" date="2019-02" db="EMBL/GenBank/DDBJ databases">
        <title>Deep-cultivation of Planctomycetes and their phenomic and genomic characterization uncovers novel biology.</title>
        <authorList>
            <person name="Wiegand S."/>
            <person name="Jogler M."/>
            <person name="Boedeker C."/>
            <person name="Pinto D."/>
            <person name="Vollmers J."/>
            <person name="Rivas-Marin E."/>
            <person name="Kohn T."/>
            <person name="Peeters S.H."/>
            <person name="Heuer A."/>
            <person name="Rast P."/>
            <person name="Oberbeckmann S."/>
            <person name="Bunk B."/>
            <person name="Jeske O."/>
            <person name="Meyerdierks A."/>
            <person name="Storesund J.E."/>
            <person name="Kallscheuer N."/>
            <person name="Luecker S."/>
            <person name="Lage O.M."/>
            <person name="Pohl T."/>
            <person name="Merkel B.J."/>
            <person name="Hornburger P."/>
            <person name="Mueller R.-W."/>
            <person name="Bruemmer F."/>
            <person name="Labrenz M."/>
            <person name="Spormann A.M."/>
            <person name="Op den Camp H."/>
            <person name="Overmann J."/>
            <person name="Amann R."/>
            <person name="Jetten M.S.M."/>
            <person name="Mascher T."/>
            <person name="Medema M.H."/>
            <person name="Devos D.P."/>
            <person name="Kaster A.-K."/>
            <person name="Ovreas L."/>
            <person name="Rohde M."/>
            <person name="Galperin M.Y."/>
            <person name="Jogler C."/>
        </authorList>
    </citation>
    <scope>NUCLEOTIDE SEQUENCE [LARGE SCALE GENOMIC DNA]</scope>
    <source>
        <strain evidence="1 2">TBK1r</strain>
    </source>
</reference>
<dbReference type="RefSeq" id="WP_145219612.1">
    <property type="nucleotide sequence ID" value="NZ_CP036432.1"/>
</dbReference>
<protein>
    <submittedName>
        <fullName evidence="1">Uncharacterized protein</fullName>
    </submittedName>
</protein>